<keyword evidence="17" id="KW-1185">Reference proteome</keyword>
<gene>
    <name evidence="16" type="primary">fadJ</name>
    <name evidence="16" type="ORF">V22_22430</name>
</gene>
<dbReference type="AlphaFoldDB" id="A0A517T9E7"/>
<keyword evidence="8" id="KW-0520">NAD</keyword>
<dbReference type="KEGG" id="chya:V22_22430"/>
<dbReference type="GO" id="GO:0004300">
    <property type="term" value="F:enoyl-CoA hydratase activity"/>
    <property type="evidence" value="ECO:0007669"/>
    <property type="project" value="UniProtKB-EC"/>
</dbReference>
<evidence type="ECO:0000256" key="10">
    <source>
        <dbReference type="ARBA" id="ARBA00023239"/>
    </source>
</evidence>
<comment type="pathway">
    <text evidence="1">Lipid metabolism; fatty acid beta-oxidation.</text>
</comment>
<dbReference type="InterPro" id="IPR050136">
    <property type="entry name" value="FA_oxidation_alpha_subunit"/>
</dbReference>
<sequence>MRNWTLQAHANGLTTCWLNVPDKKINVLTAEVLEELDEVLHELESNDDVRVVIFRSSKSTGFLAGADITQFCSIKTEEEARAVVQWGQNLFQRIANLDATTVAVIHGPCLGGGLELALACDMRIALDDPSTKLGLPETRLGILPAWGGTQRLPKRIGIVEALDIILKGKDVSASKAHRLGLVDKTFQKGMNDETLLTMINDLAKTGATPPRRSLWWKFLNYTELGPNLVVQQARKQVAKENGYPALEKVISAVDLAFDDAPPDGFKYEADAFSHLIFTDTCRNLVGLFLQRERARQQETWSAAMLPKTEEAIEVGVVGAGTMGAGIIQWLLTRGLRVHVKEVDDQAIASGQQRVRKLVNDAVSKRVITSDDAEETISTKLEWSRDWKSLANCSLVIEAAFEDERIKENIVHELESVLATDAIIVTNTSALSVEKLAGQCLHPERLAGLHFFNPVHRMELVEIVRTSHTSEITLGNLVRFTRKIGKTPIVVSDSPGFVVNRILFPYLNEALRLLVDGADPARIDREVKAFGMPMGPYELMDQVGLDIAAHVAETMSVKTETTPESAAVLKFMIDQGWLGRKSKRGFYYYNKRGLKGKCVNPHMYGIHSSPPLQKELDEWNGLSVETQRLILSMVNEAAKCLEEEVCTEAWAIDLAMVLGTGFAPFRGGPLRLADTWGNRDVTVRLELLANHFGSRFQPADILTRLGKEDKLFLSSLQETSKSESRMPTTI</sequence>
<dbReference type="InterPro" id="IPR006180">
    <property type="entry name" value="3-OHacyl-CoA_DH_CS"/>
</dbReference>
<comment type="similarity">
    <text evidence="13">Belongs to the enoyl-CoA hydratase/isomerase family.</text>
</comment>
<evidence type="ECO:0000256" key="3">
    <source>
        <dbReference type="ARBA" id="ARBA00008750"/>
    </source>
</evidence>
<evidence type="ECO:0000259" key="14">
    <source>
        <dbReference type="Pfam" id="PF00725"/>
    </source>
</evidence>
<dbReference type="InterPro" id="IPR008927">
    <property type="entry name" value="6-PGluconate_DH-like_C_sf"/>
</dbReference>
<evidence type="ECO:0000256" key="5">
    <source>
        <dbReference type="ARBA" id="ARBA00022832"/>
    </source>
</evidence>
<evidence type="ECO:0000256" key="2">
    <source>
        <dbReference type="ARBA" id="ARBA00007005"/>
    </source>
</evidence>
<proteinExistence type="inferred from homology"/>
<dbReference type="InterPro" id="IPR036291">
    <property type="entry name" value="NAD(P)-bd_dom_sf"/>
</dbReference>
<dbReference type="InterPro" id="IPR001753">
    <property type="entry name" value="Enoyl-CoA_hydra/iso"/>
</dbReference>
<dbReference type="InterPro" id="IPR006176">
    <property type="entry name" value="3-OHacyl-CoA_DH_NAD-bd"/>
</dbReference>
<reference evidence="16 17" key="1">
    <citation type="submission" date="2019-02" db="EMBL/GenBank/DDBJ databases">
        <title>Deep-cultivation of Planctomycetes and their phenomic and genomic characterization uncovers novel biology.</title>
        <authorList>
            <person name="Wiegand S."/>
            <person name="Jogler M."/>
            <person name="Boedeker C."/>
            <person name="Pinto D."/>
            <person name="Vollmers J."/>
            <person name="Rivas-Marin E."/>
            <person name="Kohn T."/>
            <person name="Peeters S.H."/>
            <person name="Heuer A."/>
            <person name="Rast P."/>
            <person name="Oberbeckmann S."/>
            <person name="Bunk B."/>
            <person name="Jeske O."/>
            <person name="Meyerdierks A."/>
            <person name="Storesund J.E."/>
            <person name="Kallscheuer N."/>
            <person name="Luecker S."/>
            <person name="Lage O.M."/>
            <person name="Pohl T."/>
            <person name="Merkel B.J."/>
            <person name="Hornburger P."/>
            <person name="Mueller R.-W."/>
            <person name="Bruemmer F."/>
            <person name="Labrenz M."/>
            <person name="Spormann A.M."/>
            <person name="Op den Camp H."/>
            <person name="Overmann J."/>
            <person name="Amann R."/>
            <person name="Jetten M.S.M."/>
            <person name="Mascher T."/>
            <person name="Medema M.H."/>
            <person name="Devos D.P."/>
            <person name="Kaster A.-K."/>
            <person name="Ovreas L."/>
            <person name="Rohde M."/>
            <person name="Galperin M.Y."/>
            <person name="Jogler C."/>
        </authorList>
    </citation>
    <scope>NUCLEOTIDE SEQUENCE [LARGE SCALE GENOMIC DNA]</scope>
    <source>
        <strain evidence="16 17">V22</strain>
    </source>
</reference>
<dbReference type="PANTHER" id="PTHR43612:SF3">
    <property type="entry name" value="TRIFUNCTIONAL ENZYME SUBUNIT ALPHA, MITOCHONDRIAL"/>
    <property type="match status" value="1"/>
</dbReference>
<keyword evidence="5" id="KW-0276">Fatty acid metabolism</keyword>
<evidence type="ECO:0000313" key="17">
    <source>
        <dbReference type="Proteomes" id="UP000319976"/>
    </source>
</evidence>
<evidence type="ECO:0000256" key="11">
    <source>
        <dbReference type="ARBA" id="ARBA00023268"/>
    </source>
</evidence>
<dbReference type="InterPro" id="IPR029045">
    <property type="entry name" value="ClpP/crotonase-like_dom_sf"/>
</dbReference>
<evidence type="ECO:0000256" key="8">
    <source>
        <dbReference type="ARBA" id="ARBA00023027"/>
    </source>
</evidence>
<dbReference type="RefSeq" id="WP_145262626.1">
    <property type="nucleotide sequence ID" value="NZ_CP036316.1"/>
</dbReference>
<dbReference type="GO" id="GO:0070403">
    <property type="term" value="F:NAD+ binding"/>
    <property type="evidence" value="ECO:0007669"/>
    <property type="project" value="InterPro"/>
</dbReference>
<dbReference type="GO" id="GO:0016509">
    <property type="term" value="F:long-chain (3S)-3-hydroxyacyl-CoA dehydrogenase (NAD+) activity"/>
    <property type="evidence" value="ECO:0007669"/>
    <property type="project" value="TreeGrafter"/>
</dbReference>
<evidence type="ECO:0000256" key="13">
    <source>
        <dbReference type="RuleBase" id="RU003707"/>
    </source>
</evidence>
<dbReference type="Gene3D" id="3.40.50.720">
    <property type="entry name" value="NAD(P)-binding Rossmann-like Domain"/>
    <property type="match status" value="1"/>
</dbReference>
<evidence type="ECO:0000256" key="6">
    <source>
        <dbReference type="ARBA" id="ARBA00022963"/>
    </source>
</evidence>
<keyword evidence="11" id="KW-0511">Multifunctional enzyme</keyword>
<dbReference type="Gene3D" id="1.10.1040.50">
    <property type="match status" value="1"/>
</dbReference>
<dbReference type="FunFam" id="3.40.50.720:FF:000009">
    <property type="entry name" value="Fatty oxidation complex, alpha subunit"/>
    <property type="match status" value="1"/>
</dbReference>
<dbReference type="InterPro" id="IPR006108">
    <property type="entry name" value="3HC_DH_C"/>
</dbReference>
<dbReference type="GO" id="GO:0006635">
    <property type="term" value="P:fatty acid beta-oxidation"/>
    <property type="evidence" value="ECO:0007669"/>
    <property type="project" value="UniProtKB-UniPathway"/>
</dbReference>
<dbReference type="InterPro" id="IPR018376">
    <property type="entry name" value="Enoyl-CoA_hyd/isom_CS"/>
</dbReference>
<dbReference type="PANTHER" id="PTHR43612">
    <property type="entry name" value="TRIFUNCTIONAL ENZYME SUBUNIT ALPHA"/>
    <property type="match status" value="1"/>
</dbReference>
<evidence type="ECO:0000256" key="7">
    <source>
        <dbReference type="ARBA" id="ARBA00023002"/>
    </source>
</evidence>
<comment type="similarity">
    <text evidence="3">In the N-terminal section; belongs to the enoyl-CoA hydratase/isomerase family.</text>
</comment>
<feature type="domain" description="3-hydroxyacyl-CoA dehydrogenase C-terminal" evidence="14">
    <location>
        <begin position="625"/>
        <end position="710"/>
    </location>
</feature>
<dbReference type="OrthoDB" id="9771883at2"/>
<comment type="similarity">
    <text evidence="2">In the central section; belongs to the 3-hydroxyacyl-CoA dehydrogenase family.</text>
</comment>
<dbReference type="Pfam" id="PF00378">
    <property type="entry name" value="ECH_1"/>
    <property type="match status" value="1"/>
</dbReference>
<feature type="domain" description="3-hydroxyacyl-CoA dehydrogenase C-terminal" evidence="14">
    <location>
        <begin position="495"/>
        <end position="588"/>
    </location>
</feature>
<keyword evidence="9" id="KW-0443">Lipid metabolism</keyword>
<evidence type="ECO:0000256" key="9">
    <source>
        <dbReference type="ARBA" id="ARBA00023098"/>
    </source>
</evidence>
<dbReference type="Pfam" id="PF02737">
    <property type="entry name" value="3HCDH_N"/>
    <property type="match status" value="1"/>
</dbReference>
<evidence type="ECO:0000313" key="16">
    <source>
        <dbReference type="EMBL" id="QDT64997.1"/>
    </source>
</evidence>
<protein>
    <recommendedName>
        <fullName evidence="4">enoyl-CoA hydratase</fullName>
        <ecNumber evidence="4">4.2.1.17</ecNumber>
    </recommendedName>
</protein>
<name>A0A517T9E7_9PLAN</name>
<keyword evidence="7" id="KW-0560">Oxidoreductase</keyword>
<keyword evidence="10" id="KW-0456">Lyase</keyword>
<keyword evidence="6" id="KW-0442">Lipid degradation</keyword>
<evidence type="ECO:0000256" key="1">
    <source>
        <dbReference type="ARBA" id="ARBA00005005"/>
    </source>
</evidence>
<dbReference type="UniPathway" id="UPA00659"/>
<dbReference type="SUPFAM" id="SSF51735">
    <property type="entry name" value="NAD(P)-binding Rossmann-fold domains"/>
    <property type="match status" value="1"/>
</dbReference>
<organism evidence="16 17">
    <name type="scientific">Calycomorphotria hydatis</name>
    <dbReference type="NCBI Taxonomy" id="2528027"/>
    <lineage>
        <taxon>Bacteria</taxon>
        <taxon>Pseudomonadati</taxon>
        <taxon>Planctomycetota</taxon>
        <taxon>Planctomycetia</taxon>
        <taxon>Planctomycetales</taxon>
        <taxon>Planctomycetaceae</taxon>
        <taxon>Calycomorphotria</taxon>
    </lineage>
</organism>
<dbReference type="PROSITE" id="PS00166">
    <property type="entry name" value="ENOYL_COA_HYDRATASE"/>
    <property type="match status" value="1"/>
</dbReference>
<evidence type="ECO:0000256" key="4">
    <source>
        <dbReference type="ARBA" id="ARBA00012076"/>
    </source>
</evidence>
<accession>A0A517T9E7</accession>
<dbReference type="Gene3D" id="3.90.226.10">
    <property type="entry name" value="2-enoyl-CoA Hydratase, Chain A, domain 1"/>
    <property type="match status" value="1"/>
</dbReference>
<dbReference type="Pfam" id="PF00725">
    <property type="entry name" value="3HCDH"/>
    <property type="match status" value="2"/>
</dbReference>
<dbReference type="CDD" id="cd06558">
    <property type="entry name" value="crotonase-like"/>
    <property type="match status" value="1"/>
</dbReference>
<comment type="catalytic activity">
    <reaction evidence="12">
        <text>a (3S)-3-hydroxyacyl-CoA + NAD(+) = a 3-oxoacyl-CoA + NADH + H(+)</text>
        <dbReference type="Rhea" id="RHEA:22432"/>
        <dbReference type="ChEBI" id="CHEBI:15378"/>
        <dbReference type="ChEBI" id="CHEBI:57318"/>
        <dbReference type="ChEBI" id="CHEBI:57540"/>
        <dbReference type="ChEBI" id="CHEBI:57945"/>
        <dbReference type="ChEBI" id="CHEBI:90726"/>
        <dbReference type="EC" id="1.1.1.35"/>
    </reaction>
</comment>
<evidence type="ECO:0000259" key="15">
    <source>
        <dbReference type="Pfam" id="PF02737"/>
    </source>
</evidence>
<evidence type="ECO:0000256" key="12">
    <source>
        <dbReference type="ARBA" id="ARBA00049556"/>
    </source>
</evidence>
<dbReference type="EC" id="4.2.1.17" evidence="4"/>
<dbReference type="SUPFAM" id="SSF48179">
    <property type="entry name" value="6-phosphogluconate dehydrogenase C-terminal domain-like"/>
    <property type="match status" value="2"/>
</dbReference>
<dbReference type="EMBL" id="CP036316">
    <property type="protein sequence ID" value="QDT64997.1"/>
    <property type="molecule type" value="Genomic_DNA"/>
</dbReference>
<dbReference type="SUPFAM" id="SSF52096">
    <property type="entry name" value="ClpP/crotonase"/>
    <property type="match status" value="1"/>
</dbReference>
<dbReference type="PROSITE" id="PS00067">
    <property type="entry name" value="3HCDH"/>
    <property type="match status" value="1"/>
</dbReference>
<feature type="domain" description="3-hydroxyacyl-CoA dehydrogenase NAD binding" evidence="15">
    <location>
        <begin position="314"/>
        <end position="492"/>
    </location>
</feature>
<dbReference type="FunFam" id="3.90.226.10:FF:000011">
    <property type="entry name" value="Fatty acid oxidation complex subunit alpha"/>
    <property type="match status" value="1"/>
</dbReference>
<dbReference type="Proteomes" id="UP000319976">
    <property type="component" value="Chromosome"/>
</dbReference>